<dbReference type="EMBL" id="CAJVRM010000327">
    <property type="protein sequence ID" value="CAG8979642.1"/>
    <property type="molecule type" value="Genomic_DNA"/>
</dbReference>
<keyword evidence="1" id="KW-0732">Signal</keyword>
<sequence>LTDLLVAILIFQWLGNGVLAVHYSDEMDINPQDSKSGAEVPVPGFGHVVQIAGGMVRTDQDFKDGFVIDVFSPKARTVVVTQNMTPLGAKFVSGTQGENFVAISNYSYQIKTNDSANDLIAKIEIPFQPQMLDQMNVSSANTFVAVLAPDGRSWVVDDSIRNVHVTQNTTRLIKMTQIDGEYILVGRKEIDTSNIFLQFGNGQTRTVHLAAGIGTQQSEWIDGLRFNVQSDQQMQFNVNLRPGINPGTLPAGTEPLNTYTWVVNSSQPFGKMDVTMSVPFNRAMLAAMRPAGFSPSTMLTVFKRPLNASSGVFLPLLADNQVVKELPEDRIEITKMTQLDGVYVILVTPPKPVGESMFPLSFVLSSSSLRLISLGGLYLIDEQLV</sequence>
<reference evidence="2" key="1">
    <citation type="submission" date="2021-07" db="EMBL/GenBank/DDBJ databases">
        <authorList>
            <person name="Durling M."/>
        </authorList>
    </citation>
    <scope>NUCLEOTIDE SEQUENCE</scope>
</reference>
<proteinExistence type="predicted"/>
<comment type="caution">
    <text evidence="2">The sequence shown here is derived from an EMBL/GenBank/DDBJ whole genome shotgun (WGS) entry which is preliminary data.</text>
</comment>
<accession>A0A9N9LW78</accession>
<feature type="chain" id="PRO_5040118355" evidence="1">
    <location>
        <begin position="21"/>
        <end position="385"/>
    </location>
</feature>
<dbReference type="Proteomes" id="UP000701801">
    <property type="component" value="Unassembled WGS sequence"/>
</dbReference>
<keyword evidence="3" id="KW-1185">Reference proteome</keyword>
<dbReference type="AlphaFoldDB" id="A0A9N9LW78"/>
<gene>
    <name evidence="2" type="ORF">HYALB_00011526</name>
</gene>
<feature type="non-terminal residue" evidence="2">
    <location>
        <position position="1"/>
    </location>
</feature>
<evidence type="ECO:0000256" key="1">
    <source>
        <dbReference type="SAM" id="SignalP"/>
    </source>
</evidence>
<organism evidence="2 3">
    <name type="scientific">Hymenoscyphus albidus</name>
    <dbReference type="NCBI Taxonomy" id="595503"/>
    <lineage>
        <taxon>Eukaryota</taxon>
        <taxon>Fungi</taxon>
        <taxon>Dikarya</taxon>
        <taxon>Ascomycota</taxon>
        <taxon>Pezizomycotina</taxon>
        <taxon>Leotiomycetes</taxon>
        <taxon>Helotiales</taxon>
        <taxon>Helotiaceae</taxon>
        <taxon>Hymenoscyphus</taxon>
    </lineage>
</organism>
<protein>
    <submittedName>
        <fullName evidence="2">Uncharacterized protein</fullName>
    </submittedName>
</protein>
<evidence type="ECO:0000313" key="2">
    <source>
        <dbReference type="EMBL" id="CAG8979642.1"/>
    </source>
</evidence>
<evidence type="ECO:0000313" key="3">
    <source>
        <dbReference type="Proteomes" id="UP000701801"/>
    </source>
</evidence>
<feature type="signal peptide" evidence="1">
    <location>
        <begin position="1"/>
        <end position="20"/>
    </location>
</feature>
<name>A0A9N9LW78_9HELO</name>
<dbReference type="OrthoDB" id="6513042at2759"/>